<feature type="domain" description="Kazal-like" evidence="5">
    <location>
        <begin position="97"/>
        <end position="161"/>
    </location>
</feature>
<evidence type="ECO:0000256" key="4">
    <source>
        <dbReference type="SAM" id="SignalP"/>
    </source>
</evidence>
<feature type="signal peptide" evidence="4">
    <location>
        <begin position="1"/>
        <end position="24"/>
    </location>
</feature>
<keyword evidence="7" id="KW-1185">Reference proteome</keyword>
<organism evidence="6 7">
    <name type="scientific">Acropora cervicornis</name>
    <name type="common">Staghorn coral</name>
    <dbReference type="NCBI Taxonomy" id="6130"/>
    <lineage>
        <taxon>Eukaryota</taxon>
        <taxon>Metazoa</taxon>
        <taxon>Cnidaria</taxon>
        <taxon>Anthozoa</taxon>
        <taxon>Hexacorallia</taxon>
        <taxon>Scleractinia</taxon>
        <taxon>Astrocoeniina</taxon>
        <taxon>Acroporidae</taxon>
        <taxon>Acropora</taxon>
    </lineage>
</organism>
<feature type="chain" id="PRO_5041989263" evidence="4">
    <location>
        <begin position="25"/>
        <end position="415"/>
    </location>
</feature>
<protein>
    <submittedName>
        <fullName evidence="6">Follistatin</fullName>
    </submittedName>
</protein>
<dbReference type="PANTHER" id="PTHR13866">
    <property type="entry name" value="SPARC OSTEONECTIN"/>
    <property type="match status" value="1"/>
</dbReference>
<dbReference type="GO" id="GO:0050840">
    <property type="term" value="F:extracellular matrix binding"/>
    <property type="evidence" value="ECO:0007669"/>
    <property type="project" value="TreeGrafter"/>
</dbReference>
<dbReference type="Pfam" id="PF07648">
    <property type="entry name" value="Kazal_2"/>
    <property type="match status" value="3"/>
</dbReference>
<gene>
    <name evidence="6" type="ORF">P5673_013820</name>
</gene>
<keyword evidence="1 4" id="KW-0732">Signal</keyword>
<evidence type="ECO:0000259" key="5">
    <source>
        <dbReference type="PROSITE" id="PS51465"/>
    </source>
</evidence>
<dbReference type="SUPFAM" id="SSF100895">
    <property type="entry name" value="Kazal-type serine protease inhibitors"/>
    <property type="match status" value="3"/>
</dbReference>
<comment type="caution">
    <text evidence="6">The sequence shown here is derived from an EMBL/GenBank/DDBJ whole genome shotgun (WGS) entry which is preliminary data.</text>
</comment>
<evidence type="ECO:0000256" key="2">
    <source>
        <dbReference type="ARBA" id="ARBA00023157"/>
    </source>
</evidence>
<dbReference type="PROSITE" id="PS51465">
    <property type="entry name" value="KAZAL_2"/>
    <property type="match status" value="3"/>
</dbReference>
<dbReference type="AlphaFoldDB" id="A0AAD9QK78"/>
<dbReference type="PANTHER" id="PTHR13866:SF29">
    <property type="entry name" value="FOLLISTATIN"/>
    <property type="match status" value="1"/>
</dbReference>
<dbReference type="InterPro" id="IPR002350">
    <property type="entry name" value="Kazal_dom"/>
</dbReference>
<dbReference type="GO" id="GO:0005518">
    <property type="term" value="F:collagen binding"/>
    <property type="evidence" value="ECO:0007669"/>
    <property type="project" value="TreeGrafter"/>
</dbReference>
<reference evidence="6" key="2">
    <citation type="journal article" date="2023" name="Science">
        <title>Genomic signatures of disease resistance in endangered staghorn corals.</title>
        <authorList>
            <person name="Vollmer S.V."/>
            <person name="Selwyn J.D."/>
            <person name="Despard B.A."/>
            <person name="Roesel C.L."/>
        </authorList>
    </citation>
    <scope>NUCLEOTIDE SEQUENCE</scope>
    <source>
        <strain evidence="6">K2</strain>
    </source>
</reference>
<dbReference type="InterPro" id="IPR003645">
    <property type="entry name" value="Fol_N"/>
</dbReference>
<dbReference type="Gene3D" id="3.30.60.30">
    <property type="match status" value="3"/>
</dbReference>
<sequence>MVSKGIKPALFSFAYVVVVYTVQGASRPFCFDRAKGNICRGRPIRPSPNRNGTEDCCLEPNAMYYTNISLRIFHFLVGADCYPCNPTANPCERKVCPSGRVCVDKGNGRAKCACTGCRDAMKRHVCGTNGKTYHHECDLKRKACRDRRPDIEVAYDGKCKIGCDQVVCRKNRSCMVDHYKRAYCVQCPECSTHHNKSGPVCGADGLQYESSCHLRRESCRQGKAIGVAYRGRCIENATCRNINCGTGNQRFSFSRIKEKRAKKECVQDEAGRPRCVTCSCENIDPKQRSEIICGTDNNTYSNLCKLREQMCKKKKFVDVKSLSSCKADSAGLPNEQPAAQPTPTTQCAQEDWNMYYILLRDFVDILITDFGLNVTHPNYEQLPDNQKVVLAEKVRTVLSQKWSKVTVHTAKLDNR</sequence>
<proteinExistence type="predicted"/>
<dbReference type="Proteomes" id="UP001249851">
    <property type="component" value="Unassembled WGS sequence"/>
</dbReference>
<evidence type="ECO:0000256" key="3">
    <source>
        <dbReference type="ARBA" id="ARBA00023180"/>
    </source>
</evidence>
<keyword evidence="3" id="KW-0325">Glycoprotein</keyword>
<dbReference type="GO" id="GO:0005615">
    <property type="term" value="C:extracellular space"/>
    <property type="evidence" value="ECO:0007669"/>
    <property type="project" value="TreeGrafter"/>
</dbReference>
<evidence type="ECO:0000256" key="1">
    <source>
        <dbReference type="ARBA" id="ARBA00022729"/>
    </source>
</evidence>
<accession>A0AAD9QK78</accession>
<feature type="domain" description="Kazal-like" evidence="5">
    <location>
        <begin position="269"/>
        <end position="327"/>
    </location>
</feature>
<feature type="domain" description="Kazal-like" evidence="5">
    <location>
        <begin position="185"/>
        <end position="235"/>
    </location>
</feature>
<evidence type="ECO:0000313" key="7">
    <source>
        <dbReference type="Proteomes" id="UP001249851"/>
    </source>
</evidence>
<dbReference type="SMART" id="SM00274">
    <property type="entry name" value="FOLN"/>
    <property type="match status" value="3"/>
</dbReference>
<reference evidence="6" key="1">
    <citation type="journal article" date="2023" name="G3 (Bethesda)">
        <title>Whole genome assembly and annotation of the endangered Caribbean coral Acropora cervicornis.</title>
        <authorList>
            <person name="Selwyn J.D."/>
            <person name="Vollmer S.V."/>
        </authorList>
    </citation>
    <scope>NUCLEOTIDE SEQUENCE</scope>
    <source>
        <strain evidence="6">K2</strain>
    </source>
</reference>
<dbReference type="SMART" id="SM00280">
    <property type="entry name" value="KAZAL"/>
    <property type="match status" value="3"/>
</dbReference>
<name>A0AAD9QK78_ACRCE</name>
<dbReference type="EMBL" id="JARQWQ010000027">
    <property type="protein sequence ID" value="KAK2562859.1"/>
    <property type="molecule type" value="Genomic_DNA"/>
</dbReference>
<evidence type="ECO:0000313" key="6">
    <source>
        <dbReference type="EMBL" id="KAK2562859.1"/>
    </source>
</evidence>
<dbReference type="InterPro" id="IPR036058">
    <property type="entry name" value="Kazal_dom_sf"/>
</dbReference>
<dbReference type="CDD" id="cd00104">
    <property type="entry name" value="KAZAL_FS"/>
    <property type="match status" value="3"/>
</dbReference>
<keyword evidence="2" id="KW-1015">Disulfide bond</keyword>
<dbReference type="GO" id="GO:0005509">
    <property type="term" value="F:calcium ion binding"/>
    <property type="evidence" value="ECO:0007669"/>
    <property type="project" value="TreeGrafter"/>
</dbReference>